<proteinExistence type="predicted"/>
<organism evidence="1">
    <name type="scientific">freshwater metagenome</name>
    <dbReference type="NCBI Taxonomy" id="449393"/>
    <lineage>
        <taxon>unclassified sequences</taxon>
        <taxon>metagenomes</taxon>
        <taxon>ecological metagenomes</taxon>
    </lineage>
</organism>
<evidence type="ECO:0000313" key="1">
    <source>
        <dbReference type="EMBL" id="CAB5035012.1"/>
    </source>
</evidence>
<sequence>MDEGNVVFIVCDDGWKYLSSGLYTLPVDEVENLESTVWW</sequence>
<dbReference type="EMBL" id="CAFBPX010000120">
    <property type="protein sequence ID" value="CAB5035012.1"/>
    <property type="molecule type" value="Genomic_DNA"/>
</dbReference>
<protein>
    <submittedName>
        <fullName evidence="1">Unannotated protein</fullName>
    </submittedName>
</protein>
<accession>A0A6J7S2G9</accession>
<name>A0A6J7S2G9_9ZZZZ</name>
<dbReference type="AlphaFoldDB" id="A0A6J7S2G9"/>
<gene>
    <name evidence="1" type="ORF">UFOPK4175_00744</name>
</gene>
<reference evidence="1" key="1">
    <citation type="submission" date="2020-05" db="EMBL/GenBank/DDBJ databases">
        <authorList>
            <person name="Chiriac C."/>
            <person name="Salcher M."/>
            <person name="Ghai R."/>
            <person name="Kavagutti S V."/>
        </authorList>
    </citation>
    <scope>NUCLEOTIDE SEQUENCE</scope>
</reference>